<accession>A0A0L0KHH8</accession>
<protein>
    <recommendedName>
        <fullName evidence="1">Carbamoyltransferase C-terminal domain-containing protein</fullName>
    </recommendedName>
</protein>
<sequence>MSGFALPTEPAAYRDWTSFHRLREVYGRMFTELGVPVHHRPHRLDPASGKPVGDPEFAPEHANLAAQSALERSLIQVARTALAEACSTRLCVAGIAIGAALEYAHSAGAFSVPGRPMLDVARGPEFEALTGVPALLNTSFDHEAEPIVCSPADALRTF</sequence>
<dbReference type="AlphaFoldDB" id="A0A0L0KHH8"/>
<dbReference type="InterPro" id="IPR038152">
    <property type="entry name" value="Carbam_trans_C_sf"/>
</dbReference>
<dbReference type="RefSeq" id="WP_050370389.1">
    <property type="nucleotide sequence ID" value="NZ_KQ257813.1"/>
</dbReference>
<dbReference type="Gene3D" id="3.90.870.20">
    <property type="entry name" value="Carbamoyltransferase, C-terminal domain"/>
    <property type="match status" value="1"/>
</dbReference>
<feature type="domain" description="Carbamoyltransferase C-terminal" evidence="1">
    <location>
        <begin position="125"/>
        <end position="158"/>
    </location>
</feature>
<dbReference type="InterPro" id="IPR031730">
    <property type="entry name" value="Carbam_trans_C"/>
</dbReference>
<dbReference type="Pfam" id="PF16861">
    <property type="entry name" value="Carbam_trans_C"/>
    <property type="match status" value="1"/>
</dbReference>
<dbReference type="EMBL" id="JPPY01000068">
    <property type="protein sequence ID" value="KND37318.1"/>
    <property type="molecule type" value="Genomic_DNA"/>
</dbReference>
<evidence type="ECO:0000259" key="1">
    <source>
        <dbReference type="Pfam" id="PF16861"/>
    </source>
</evidence>
<comment type="caution">
    <text evidence="2">The sequence shown here is derived from an EMBL/GenBank/DDBJ whole genome shotgun (WGS) entry which is preliminary data.</text>
</comment>
<evidence type="ECO:0000313" key="3">
    <source>
        <dbReference type="Proteomes" id="UP000037151"/>
    </source>
</evidence>
<evidence type="ECO:0000313" key="2">
    <source>
        <dbReference type="EMBL" id="KND37318.1"/>
    </source>
</evidence>
<reference evidence="3" key="1">
    <citation type="submission" date="2014-07" db="EMBL/GenBank/DDBJ databases">
        <title>Genome sequencing of plant-pathogenic Streptomyces species.</title>
        <authorList>
            <person name="Harrison J."/>
            <person name="Sapp M."/>
            <person name="Thwaites R."/>
            <person name="Studholme D.J."/>
        </authorList>
    </citation>
    <scope>NUCLEOTIDE SEQUENCE [LARGE SCALE GENOMIC DNA]</scope>
    <source>
        <strain evidence="3">NCPPB 4445</strain>
    </source>
</reference>
<proteinExistence type="predicted"/>
<dbReference type="PATRIC" id="fig|42234.21.peg.2148"/>
<gene>
    <name evidence="2" type="ORF">IQ63_10410</name>
</gene>
<name>A0A0L0KHH8_9ACTN</name>
<organism evidence="2 3">
    <name type="scientific">Streptomyces acidiscabies</name>
    <dbReference type="NCBI Taxonomy" id="42234"/>
    <lineage>
        <taxon>Bacteria</taxon>
        <taxon>Bacillati</taxon>
        <taxon>Actinomycetota</taxon>
        <taxon>Actinomycetes</taxon>
        <taxon>Kitasatosporales</taxon>
        <taxon>Streptomycetaceae</taxon>
        <taxon>Streptomyces</taxon>
    </lineage>
</organism>
<dbReference type="Proteomes" id="UP000037151">
    <property type="component" value="Unassembled WGS sequence"/>
</dbReference>